<dbReference type="Pfam" id="PF01297">
    <property type="entry name" value="ZnuA"/>
    <property type="match status" value="1"/>
</dbReference>
<dbReference type="InterPro" id="IPR050492">
    <property type="entry name" value="Bact_metal-bind_prot9"/>
</dbReference>
<dbReference type="eggNOG" id="COG0803">
    <property type="taxonomic scope" value="Bacteria"/>
</dbReference>
<evidence type="ECO:0000256" key="5">
    <source>
        <dbReference type="RuleBase" id="RU003512"/>
    </source>
</evidence>
<proteinExistence type="inferred from homology"/>
<evidence type="ECO:0000256" key="4">
    <source>
        <dbReference type="ARBA" id="ARBA00022729"/>
    </source>
</evidence>
<feature type="compositionally biased region" description="Basic and acidic residues" evidence="6">
    <location>
        <begin position="41"/>
        <end position="56"/>
    </location>
</feature>
<dbReference type="PRINTS" id="PR00691">
    <property type="entry name" value="ADHESINB"/>
</dbReference>
<comment type="similarity">
    <text evidence="5">Belongs to the bacterial solute-binding protein 9 family.</text>
</comment>
<dbReference type="PATRIC" id="fig|1095750.3.peg.2845"/>
<evidence type="ECO:0000256" key="2">
    <source>
        <dbReference type="ARBA" id="ARBA00022448"/>
    </source>
</evidence>
<dbReference type="InterPro" id="IPR006127">
    <property type="entry name" value="ZnuA-like"/>
</dbReference>
<gene>
    <name evidence="8" type="ORF">HMPREF9970_2785</name>
</gene>
<dbReference type="PROSITE" id="PS51257">
    <property type="entry name" value="PROKAR_LIPOPROTEIN"/>
    <property type="match status" value="1"/>
</dbReference>
<dbReference type="InterPro" id="IPR006128">
    <property type="entry name" value="Lipoprotein_PsaA-like"/>
</dbReference>
<dbReference type="EMBL" id="AJGH01000143">
    <property type="protein sequence ID" value="EIC94316.1"/>
    <property type="molecule type" value="Genomic_DNA"/>
</dbReference>
<dbReference type="GO" id="GO:0030001">
    <property type="term" value="P:metal ion transport"/>
    <property type="evidence" value="ECO:0007669"/>
    <property type="project" value="InterPro"/>
</dbReference>
<evidence type="ECO:0000313" key="9">
    <source>
        <dbReference type="Proteomes" id="UP000005039"/>
    </source>
</evidence>
<evidence type="ECO:0000256" key="7">
    <source>
        <dbReference type="SAM" id="SignalP"/>
    </source>
</evidence>
<keyword evidence="4 7" id="KW-0732">Signal</keyword>
<evidence type="ECO:0000256" key="6">
    <source>
        <dbReference type="SAM" id="MobiDB-lite"/>
    </source>
</evidence>
<sequence>MFKRRLSMFMAAMGMAFSLVACSGAKTADTKSADTSSAETKAVEETTKSEAKSESTDKKNVVVTTSFLQDMVEQLAGDTVNVELIIPAGEDPHLYVAKPEDYTKLSSADLTLYHGLHFEGKMVDALEAGGVAVSKDFPKDRIGTMDEGGEIITDPHFWFDIDLYKMAVGVAATSLDKLNPEYKDKYEENKVKYLDELTKLDKYVRENISSIPKESRYLITPHDAFNYFSRAYDIEVKAPQGVSTESEVANQDIQETIDFIVEHKIKAIFAESTTDPARMEKLKEGAAAKGADVKIVSGEGNELFSDSLAPKGQDGDTYIDMYKHNVKLITENLK</sequence>
<dbReference type="InterPro" id="IPR006129">
    <property type="entry name" value="AdhesinB"/>
</dbReference>
<dbReference type="Gene3D" id="3.40.50.1980">
    <property type="entry name" value="Nitrogenase molybdenum iron protein domain"/>
    <property type="match status" value="2"/>
</dbReference>
<feature type="region of interest" description="Disordered" evidence="6">
    <location>
        <begin position="30"/>
        <end position="56"/>
    </location>
</feature>
<keyword evidence="9" id="KW-1185">Reference proteome</keyword>
<feature type="signal peptide" evidence="7">
    <location>
        <begin position="1"/>
        <end position="21"/>
    </location>
</feature>
<dbReference type="RefSeq" id="WP_008755307.1">
    <property type="nucleotide sequence ID" value="NZ_AJGH01000143.1"/>
</dbReference>
<dbReference type="PRINTS" id="PR00690">
    <property type="entry name" value="ADHESNFAMILY"/>
</dbReference>
<organism evidence="8 9">
    <name type="scientific">Lachnoanaerobaculum saburreum F0468</name>
    <dbReference type="NCBI Taxonomy" id="1095750"/>
    <lineage>
        <taxon>Bacteria</taxon>
        <taxon>Bacillati</taxon>
        <taxon>Bacillota</taxon>
        <taxon>Clostridia</taxon>
        <taxon>Lachnospirales</taxon>
        <taxon>Lachnospiraceae</taxon>
        <taxon>Lachnoanaerobaculum</taxon>
    </lineage>
</organism>
<comment type="subcellular location">
    <subcellularLocation>
        <location evidence="1">Cell envelope</location>
    </subcellularLocation>
</comment>
<dbReference type="GO" id="GO:0007155">
    <property type="term" value="P:cell adhesion"/>
    <property type="evidence" value="ECO:0007669"/>
    <property type="project" value="InterPro"/>
</dbReference>
<evidence type="ECO:0000313" key="8">
    <source>
        <dbReference type="EMBL" id="EIC94316.1"/>
    </source>
</evidence>
<evidence type="ECO:0000256" key="3">
    <source>
        <dbReference type="ARBA" id="ARBA00022723"/>
    </source>
</evidence>
<keyword evidence="2 5" id="KW-0813">Transport</keyword>
<dbReference type="GO" id="GO:0030313">
    <property type="term" value="C:cell envelope"/>
    <property type="evidence" value="ECO:0007669"/>
    <property type="project" value="UniProtKB-SubCell"/>
</dbReference>
<dbReference type="PANTHER" id="PTHR42953:SF1">
    <property type="entry name" value="METAL-BINDING PROTEIN HI_0362-RELATED"/>
    <property type="match status" value="1"/>
</dbReference>
<reference evidence="8 9" key="1">
    <citation type="submission" date="2012-03" db="EMBL/GenBank/DDBJ databases">
        <authorList>
            <person name="Durkin A.S."/>
            <person name="McCorrison J."/>
            <person name="Torralba M."/>
            <person name="Gillis M."/>
            <person name="Methe B."/>
            <person name="Sutton G."/>
            <person name="Nelson K.E."/>
        </authorList>
    </citation>
    <scope>NUCLEOTIDE SEQUENCE [LARGE SCALE GENOMIC DNA]</scope>
    <source>
        <strain evidence="8 9">F0468</strain>
    </source>
</reference>
<comment type="caution">
    <text evidence="8">The sequence shown here is derived from an EMBL/GenBank/DDBJ whole genome shotgun (WGS) entry which is preliminary data.</text>
</comment>
<dbReference type="AlphaFoldDB" id="I0R3Q8"/>
<feature type="chain" id="PRO_5039636616" evidence="7">
    <location>
        <begin position="22"/>
        <end position="334"/>
    </location>
</feature>
<name>I0R3Q8_9FIRM</name>
<dbReference type="GO" id="GO:0046872">
    <property type="term" value="F:metal ion binding"/>
    <property type="evidence" value="ECO:0007669"/>
    <property type="project" value="UniProtKB-KW"/>
</dbReference>
<dbReference type="PANTHER" id="PTHR42953">
    <property type="entry name" value="HIGH-AFFINITY ZINC UPTAKE SYSTEM PROTEIN ZNUA-RELATED"/>
    <property type="match status" value="1"/>
</dbReference>
<dbReference type="SUPFAM" id="SSF53807">
    <property type="entry name" value="Helical backbone' metal receptor"/>
    <property type="match status" value="1"/>
</dbReference>
<dbReference type="Proteomes" id="UP000005039">
    <property type="component" value="Unassembled WGS sequence"/>
</dbReference>
<accession>I0R3Q8</accession>
<protein>
    <submittedName>
        <fullName evidence="8">Putative periplasmic zinc-binding protein TroA</fullName>
    </submittedName>
</protein>
<keyword evidence="3" id="KW-0479">Metal-binding</keyword>
<dbReference type="OrthoDB" id="9810636at2"/>
<evidence type="ECO:0000256" key="1">
    <source>
        <dbReference type="ARBA" id="ARBA00004196"/>
    </source>
</evidence>